<accession>A0ABD0N9V7</accession>
<keyword evidence="5" id="KW-0539">Nucleus</keyword>
<proteinExistence type="predicted"/>
<comment type="subcellular location">
    <subcellularLocation>
        <location evidence="2">Mitochondrion</location>
    </subcellularLocation>
    <subcellularLocation>
        <location evidence="1">Nucleus</location>
    </subcellularLocation>
</comment>
<evidence type="ECO:0000256" key="4">
    <source>
        <dbReference type="ARBA" id="ARBA00023128"/>
    </source>
</evidence>
<keyword evidence="4" id="KW-0496">Mitochondrion</keyword>
<dbReference type="Pfam" id="PF00076">
    <property type="entry name" value="RRM_1"/>
    <property type="match status" value="1"/>
</dbReference>
<dbReference type="EMBL" id="JAMKFB020000023">
    <property type="protein sequence ID" value="KAL0158037.1"/>
    <property type="molecule type" value="Genomic_DNA"/>
</dbReference>
<evidence type="ECO:0000259" key="8">
    <source>
        <dbReference type="PROSITE" id="PS50102"/>
    </source>
</evidence>
<feature type="non-terminal residue" evidence="9">
    <location>
        <position position="1"/>
    </location>
</feature>
<keyword evidence="6" id="KW-0694">RNA-binding</keyword>
<dbReference type="PANTHER" id="PTHR48033:SF9">
    <property type="entry name" value="TAR DNA-BINDING PROTEIN 43"/>
    <property type="match status" value="1"/>
</dbReference>
<dbReference type="Proteomes" id="UP001529510">
    <property type="component" value="Unassembled WGS sequence"/>
</dbReference>
<name>A0ABD0N9V7_CIRMR</name>
<organism evidence="9 10">
    <name type="scientific">Cirrhinus mrigala</name>
    <name type="common">Mrigala</name>
    <dbReference type="NCBI Taxonomy" id="683832"/>
    <lineage>
        <taxon>Eukaryota</taxon>
        <taxon>Metazoa</taxon>
        <taxon>Chordata</taxon>
        <taxon>Craniata</taxon>
        <taxon>Vertebrata</taxon>
        <taxon>Euteleostomi</taxon>
        <taxon>Actinopterygii</taxon>
        <taxon>Neopterygii</taxon>
        <taxon>Teleostei</taxon>
        <taxon>Ostariophysi</taxon>
        <taxon>Cypriniformes</taxon>
        <taxon>Cyprinidae</taxon>
        <taxon>Labeoninae</taxon>
        <taxon>Labeonini</taxon>
        <taxon>Cirrhinus</taxon>
    </lineage>
</organism>
<dbReference type="GO" id="GO:0005634">
    <property type="term" value="C:nucleus"/>
    <property type="evidence" value="ECO:0007669"/>
    <property type="project" value="UniProtKB-SubCell"/>
</dbReference>
<feature type="compositionally biased region" description="Low complexity" evidence="7">
    <location>
        <begin position="166"/>
        <end position="182"/>
    </location>
</feature>
<dbReference type="Pfam" id="PF20910">
    <property type="entry name" value="TDP-43_C"/>
    <property type="match status" value="1"/>
</dbReference>
<sequence>AGPDEPMRSRKVFVGRCTEDMTADELRQFFMQYGEVTDVFIPKPFRAFAFVTFADDQVAQSLCGEDLIIKGTSVHISNAEPKHNNSRQMMDRGRFGGFGGQGFGSSRSPNSNVNFGALSLNPAMMAAAQAALQSSWGMMGMLASQQNQTATSGTTPSGQNSGSRDQNQSYNPSSNNYNPSSSASLGWGAGTNSGSSSGFNSGFGSSMETKSSWGM</sequence>
<dbReference type="AlphaFoldDB" id="A0ABD0N9V7"/>
<gene>
    <name evidence="9" type="ORF">M9458_046113</name>
</gene>
<evidence type="ECO:0000313" key="10">
    <source>
        <dbReference type="Proteomes" id="UP001529510"/>
    </source>
</evidence>
<protein>
    <recommendedName>
        <fullName evidence="3">TAR DNA-binding protein 43</fullName>
    </recommendedName>
</protein>
<evidence type="ECO:0000256" key="6">
    <source>
        <dbReference type="PROSITE-ProRule" id="PRU00176"/>
    </source>
</evidence>
<dbReference type="InterPro" id="IPR035979">
    <property type="entry name" value="RBD_domain_sf"/>
</dbReference>
<evidence type="ECO:0000313" key="9">
    <source>
        <dbReference type="EMBL" id="KAL0158037.1"/>
    </source>
</evidence>
<dbReference type="InterPro" id="IPR049124">
    <property type="entry name" value="TDP-43_C"/>
</dbReference>
<dbReference type="GO" id="GO:0005739">
    <property type="term" value="C:mitochondrion"/>
    <property type="evidence" value="ECO:0007669"/>
    <property type="project" value="UniProtKB-SubCell"/>
</dbReference>
<feature type="domain" description="RRM" evidence="8">
    <location>
        <begin position="10"/>
        <end position="81"/>
    </location>
</feature>
<evidence type="ECO:0000256" key="1">
    <source>
        <dbReference type="ARBA" id="ARBA00004123"/>
    </source>
</evidence>
<dbReference type="PROSITE" id="PS50102">
    <property type="entry name" value="RRM"/>
    <property type="match status" value="1"/>
</dbReference>
<evidence type="ECO:0000256" key="3">
    <source>
        <dbReference type="ARBA" id="ARBA00018889"/>
    </source>
</evidence>
<evidence type="ECO:0000256" key="2">
    <source>
        <dbReference type="ARBA" id="ARBA00004173"/>
    </source>
</evidence>
<feature type="compositionally biased region" description="Polar residues" evidence="7">
    <location>
        <begin position="144"/>
        <end position="165"/>
    </location>
</feature>
<comment type="caution">
    <text evidence="9">The sequence shown here is derived from an EMBL/GenBank/DDBJ whole genome shotgun (WGS) entry which is preliminary data.</text>
</comment>
<dbReference type="InterPro" id="IPR012677">
    <property type="entry name" value="Nucleotide-bd_a/b_plait_sf"/>
</dbReference>
<dbReference type="GO" id="GO:0003723">
    <property type="term" value="F:RNA binding"/>
    <property type="evidence" value="ECO:0007669"/>
    <property type="project" value="UniProtKB-UniRule"/>
</dbReference>
<feature type="compositionally biased region" description="Low complexity" evidence="7">
    <location>
        <begin position="190"/>
        <end position="206"/>
    </location>
</feature>
<dbReference type="PANTHER" id="PTHR48033">
    <property type="entry name" value="RNA-BINDING (RRM/RBD/RNP MOTIFS) FAMILY PROTEIN"/>
    <property type="match status" value="1"/>
</dbReference>
<feature type="region of interest" description="Disordered" evidence="7">
    <location>
        <begin position="144"/>
        <end position="215"/>
    </location>
</feature>
<dbReference type="FunFam" id="3.30.70.330:FF:000107">
    <property type="entry name" value="TAR DNA-binding protein 43"/>
    <property type="match status" value="1"/>
</dbReference>
<evidence type="ECO:0000256" key="7">
    <source>
        <dbReference type="SAM" id="MobiDB-lite"/>
    </source>
</evidence>
<reference evidence="9 10" key="1">
    <citation type="submission" date="2024-05" db="EMBL/GenBank/DDBJ databases">
        <title>Genome sequencing and assembly of Indian major carp, Cirrhinus mrigala (Hamilton, 1822).</title>
        <authorList>
            <person name="Mohindra V."/>
            <person name="Chowdhury L.M."/>
            <person name="Lal K."/>
            <person name="Jena J.K."/>
        </authorList>
    </citation>
    <scope>NUCLEOTIDE SEQUENCE [LARGE SCALE GENOMIC DNA]</scope>
    <source>
        <strain evidence="9">CM1030</strain>
        <tissue evidence="9">Blood</tissue>
    </source>
</reference>
<keyword evidence="10" id="KW-1185">Reference proteome</keyword>
<dbReference type="InterPro" id="IPR000504">
    <property type="entry name" value="RRM_dom"/>
</dbReference>
<dbReference type="SMART" id="SM00360">
    <property type="entry name" value="RRM"/>
    <property type="match status" value="1"/>
</dbReference>
<dbReference type="CDD" id="cd12322">
    <property type="entry name" value="RRM2_TDP43"/>
    <property type="match status" value="1"/>
</dbReference>
<evidence type="ECO:0000256" key="5">
    <source>
        <dbReference type="ARBA" id="ARBA00023242"/>
    </source>
</evidence>
<dbReference type="SUPFAM" id="SSF54928">
    <property type="entry name" value="RNA-binding domain, RBD"/>
    <property type="match status" value="1"/>
</dbReference>
<dbReference type="Gene3D" id="3.30.70.330">
    <property type="match status" value="1"/>
</dbReference>